<dbReference type="GO" id="GO:0019369">
    <property type="term" value="P:arachidonate metabolic process"/>
    <property type="evidence" value="ECO:0007669"/>
    <property type="project" value="TreeGrafter"/>
</dbReference>
<dbReference type="SUPFAM" id="SSF53474">
    <property type="entry name" value="alpha/beta-Hydrolases"/>
    <property type="match status" value="1"/>
</dbReference>
<evidence type="ECO:0000256" key="2">
    <source>
        <dbReference type="ARBA" id="ARBA00004651"/>
    </source>
</evidence>
<feature type="domain" description="Fungal lipase-type" evidence="15">
    <location>
        <begin position="336"/>
        <end position="482"/>
    </location>
</feature>
<dbReference type="GO" id="GO:0005886">
    <property type="term" value="C:plasma membrane"/>
    <property type="evidence" value="ECO:0007669"/>
    <property type="project" value="UniProtKB-SubCell"/>
</dbReference>
<evidence type="ECO:0000256" key="12">
    <source>
        <dbReference type="ARBA" id="ARBA00023136"/>
    </source>
</evidence>
<evidence type="ECO:0000256" key="5">
    <source>
        <dbReference type="ARBA" id="ARBA00022692"/>
    </source>
</evidence>
<sequence>SASSESVLLGPRIANVVSSISHATRLSLNCSAFLVECFFEGAKYGTQTGLDISRRALVAAVSSARELHRRALAPNADDGGDGDPSKGVAIGNDPFYQVLDKYTNLGIYYIHSAFSLAELFTLTGVHLTATTITQGIRAADESVRIIDGLFGSTETSRALAAFVSLVKREVCAAVEHNMVGGQVDPAVERLAKAGTVRMMAGILKALVAYACLQAVTWRRPTATVATSAATRSNADDIFPQMSLIHAAQRFMHYASAAYGPGFLSLLGMARHQPLQHLDSNHPANHAAFARHIGIPLGDVVHSSYTRAQGAPLINLTPHMHALVNYVCVDRAAKAVVLTLRGTLGLSDVLTDLTCSYAELHLHGRRYHTHSGMLESARLLADPDSEVARHVAMALRQEPDFGLVLCGHSLGGGVAALLALLCSDAWPPSRRFVTAASSPLPAGRPIRCFAYGSPCVADTDLRRYAQGLVTTIVHGHDIVPTLSLGVLHDFKAISVSLYAEHKLAEDIIARCRQPDQADWYWSLIKTLRADMTARKLYPPGDVYMVESSQEHYLEKGGATPRNCIRARMMRVLQVEERFGELIFAKRMLSDHAPTGYEQCLDAL</sequence>
<accession>A0A4P9Z0B8</accession>
<dbReference type="Pfam" id="PF01764">
    <property type="entry name" value="Lipase_3"/>
    <property type="match status" value="1"/>
</dbReference>
<evidence type="ECO:0000256" key="8">
    <source>
        <dbReference type="ARBA" id="ARBA00022837"/>
    </source>
</evidence>
<keyword evidence="9" id="KW-0442">Lipid degradation</keyword>
<keyword evidence="11" id="KW-0443">Lipid metabolism</keyword>
<keyword evidence="10" id="KW-1133">Transmembrane helix</keyword>
<dbReference type="InterPro" id="IPR052214">
    <property type="entry name" value="DAG_Lipase-Related"/>
</dbReference>
<evidence type="ECO:0000256" key="9">
    <source>
        <dbReference type="ARBA" id="ARBA00022963"/>
    </source>
</evidence>
<dbReference type="EC" id="3.1.1.116" evidence="14"/>
<evidence type="ECO:0000259" key="15">
    <source>
        <dbReference type="Pfam" id="PF01764"/>
    </source>
</evidence>
<dbReference type="InterPro" id="IPR029058">
    <property type="entry name" value="AB_hydrolase_fold"/>
</dbReference>
<evidence type="ECO:0000256" key="1">
    <source>
        <dbReference type="ARBA" id="ARBA00001913"/>
    </source>
</evidence>
<dbReference type="Proteomes" id="UP000278143">
    <property type="component" value="Unassembled WGS sequence"/>
</dbReference>
<dbReference type="Gene3D" id="3.40.50.1820">
    <property type="entry name" value="alpha/beta hydrolase"/>
    <property type="match status" value="1"/>
</dbReference>
<dbReference type="GO" id="GO:0046872">
    <property type="term" value="F:metal ion binding"/>
    <property type="evidence" value="ECO:0007669"/>
    <property type="project" value="UniProtKB-KW"/>
</dbReference>
<dbReference type="PANTHER" id="PTHR45792">
    <property type="entry name" value="DIACYLGLYCEROL LIPASE HOMOLOG-RELATED"/>
    <property type="match status" value="1"/>
</dbReference>
<feature type="non-terminal residue" evidence="16">
    <location>
        <position position="1"/>
    </location>
</feature>
<evidence type="ECO:0000256" key="10">
    <source>
        <dbReference type="ARBA" id="ARBA00022989"/>
    </source>
</evidence>
<keyword evidence="12" id="KW-0472">Membrane</keyword>
<dbReference type="InterPro" id="IPR002921">
    <property type="entry name" value="Fungal_lipase-type"/>
</dbReference>
<evidence type="ECO:0000256" key="14">
    <source>
        <dbReference type="ARBA" id="ARBA00026104"/>
    </source>
</evidence>
<evidence type="ECO:0000313" key="16">
    <source>
        <dbReference type="EMBL" id="RKP25728.1"/>
    </source>
</evidence>
<evidence type="ECO:0000256" key="3">
    <source>
        <dbReference type="ARBA" id="ARBA00022475"/>
    </source>
</evidence>
<dbReference type="OrthoDB" id="438440at2759"/>
<comment type="catalytic activity">
    <reaction evidence="13">
        <text>a 1,2-diacyl-sn-glycerol + H2O = a 2-acylglycerol + a fatty acid + H(+)</text>
        <dbReference type="Rhea" id="RHEA:33275"/>
        <dbReference type="ChEBI" id="CHEBI:15377"/>
        <dbReference type="ChEBI" id="CHEBI:15378"/>
        <dbReference type="ChEBI" id="CHEBI:17389"/>
        <dbReference type="ChEBI" id="CHEBI:17815"/>
        <dbReference type="ChEBI" id="CHEBI:28868"/>
        <dbReference type="EC" id="3.1.1.116"/>
    </reaction>
    <physiologicalReaction direction="left-to-right" evidence="13">
        <dbReference type="Rhea" id="RHEA:33276"/>
    </physiologicalReaction>
</comment>
<reference evidence="17" key="1">
    <citation type="journal article" date="2018" name="Nat. Microbiol.">
        <title>Leveraging single-cell genomics to expand the fungal tree of life.</title>
        <authorList>
            <person name="Ahrendt S.R."/>
            <person name="Quandt C.A."/>
            <person name="Ciobanu D."/>
            <person name="Clum A."/>
            <person name="Salamov A."/>
            <person name="Andreopoulos B."/>
            <person name="Cheng J.F."/>
            <person name="Woyke T."/>
            <person name="Pelin A."/>
            <person name="Henrissat B."/>
            <person name="Reynolds N.K."/>
            <person name="Benny G.L."/>
            <person name="Smith M.E."/>
            <person name="James T.Y."/>
            <person name="Grigoriev I.V."/>
        </authorList>
    </citation>
    <scope>NUCLEOTIDE SEQUENCE [LARGE SCALE GENOMIC DNA]</scope>
    <source>
        <strain evidence="17">Benny S71-1</strain>
    </source>
</reference>
<feature type="non-terminal residue" evidence="16">
    <location>
        <position position="602"/>
    </location>
</feature>
<keyword evidence="3" id="KW-1003">Cell membrane</keyword>
<evidence type="ECO:0000313" key="17">
    <source>
        <dbReference type="Proteomes" id="UP000278143"/>
    </source>
</evidence>
<dbReference type="EMBL" id="KZ989638">
    <property type="protein sequence ID" value="RKP25728.1"/>
    <property type="molecule type" value="Genomic_DNA"/>
</dbReference>
<proteinExistence type="predicted"/>
<gene>
    <name evidence="16" type="ORF">SYNPS1DRAFT_11374</name>
</gene>
<comment type="cofactor">
    <cofactor evidence="1">
        <name>Ca(2+)</name>
        <dbReference type="ChEBI" id="CHEBI:29108"/>
    </cofactor>
</comment>
<name>A0A4P9Z0B8_9FUNG</name>
<dbReference type="AlphaFoldDB" id="A0A4P9Z0B8"/>
<comment type="subcellular location">
    <subcellularLocation>
        <location evidence="2">Cell membrane</location>
        <topology evidence="2">Multi-pass membrane protein</topology>
    </subcellularLocation>
</comment>
<evidence type="ECO:0000256" key="4">
    <source>
        <dbReference type="ARBA" id="ARBA00022553"/>
    </source>
</evidence>
<evidence type="ECO:0000256" key="11">
    <source>
        <dbReference type="ARBA" id="ARBA00023098"/>
    </source>
</evidence>
<dbReference type="PANTHER" id="PTHR45792:SF7">
    <property type="entry name" value="PUTATIVE (AFU_ORTHOLOGUE AFUA_6G02710)-RELATED"/>
    <property type="match status" value="1"/>
</dbReference>
<dbReference type="CDD" id="cd00519">
    <property type="entry name" value="Lipase_3"/>
    <property type="match status" value="1"/>
</dbReference>
<evidence type="ECO:0000256" key="7">
    <source>
        <dbReference type="ARBA" id="ARBA00022801"/>
    </source>
</evidence>
<evidence type="ECO:0000256" key="6">
    <source>
        <dbReference type="ARBA" id="ARBA00022723"/>
    </source>
</evidence>
<keyword evidence="17" id="KW-1185">Reference proteome</keyword>
<dbReference type="GO" id="GO:0046340">
    <property type="term" value="P:diacylglycerol catabolic process"/>
    <property type="evidence" value="ECO:0007669"/>
    <property type="project" value="TreeGrafter"/>
</dbReference>
<keyword evidence="5" id="KW-0812">Transmembrane</keyword>
<keyword evidence="6" id="KW-0479">Metal-binding</keyword>
<evidence type="ECO:0000256" key="13">
    <source>
        <dbReference type="ARBA" id="ARBA00024531"/>
    </source>
</evidence>
<keyword evidence="8" id="KW-0106">Calcium</keyword>
<organism evidence="16 17">
    <name type="scientific">Syncephalis pseudoplumigaleata</name>
    <dbReference type="NCBI Taxonomy" id="1712513"/>
    <lineage>
        <taxon>Eukaryota</taxon>
        <taxon>Fungi</taxon>
        <taxon>Fungi incertae sedis</taxon>
        <taxon>Zoopagomycota</taxon>
        <taxon>Zoopagomycotina</taxon>
        <taxon>Zoopagomycetes</taxon>
        <taxon>Zoopagales</taxon>
        <taxon>Piptocephalidaceae</taxon>
        <taxon>Syncephalis</taxon>
    </lineage>
</organism>
<protein>
    <recommendedName>
        <fullName evidence="14">sn-1-specific diacylglycerol lipase</fullName>
        <ecNumber evidence="14">3.1.1.116</ecNumber>
    </recommendedName>
</protein>
<dbReference type="GO" id="GO:0016298">
    <property type="term" value="F:lipase activity"/>
    <property type="evidence" value="ECO:0007669"/>
    <property type="project" value="TreeGrafter"/>
</dbReference>
<keyword evidence="4" id="KW-0597">Phosphoprotein</keyword>
<keyword evidence="7" id="KW-0378">Hydrolase</keyword>